<name>A0A9P6HSW6_9PEZI</name>
<gene>
    <name evidence="1" type="ORF">CkaCkLH20_13285</name>
</gene>
<dbReference type="RefSeq" id="XP_038738701.1">
    <property type="nucleotide sequence ID" value="XM_038895995.1"/>
</dbReference>
<evidence type="ECO:0000313" key="1">
    <source>
        <dbReference type="EMBL" id="KAF9869240.1"/>
    </source>
</evidence>
<dbReference type="OrthoDB" id="3596450at2759"/>
<protein>
    <submittedName>
        <fullName evidence="1">Uncharacterized protein</fullName>
    </submittedName>
</protein>
<dbReference type="AlphaFoldDB" id="A0A9P6HSW6"/>
<organism evidence="1 2">
    <name type="scientific">Colletotrichum karsti</name>
    <dbReference type="NCBI Taxonomy" id="1095194"/>
    <lineage>
        <taxon>Eukaryota</taxon>
        <taxon>Fungi</taxon>
        <taxon>Dikarya</taxon>
        <taxon>Ascomycota</taxon>
        <taxon>Pezizomycotina</taxon>
        <taxon>Sordariomycetes</taxon>
        <taxon>Hypocreomycetidae</taxon>
        <taxon>Glomerellales</taxon>
        <taxon>Glomerellaceae</taxon>
        <taxon>Colletotrichum</taxon>
        <taxon>Colletotrichum boninense species complex</taxon>
    </lineage>
</organism>
<accession>A0A9P6HSW6</accession>
<keyword evidence="2" id="KW-1185">Reference proteome</keyword>
<dbReference type="GeneID" id="62169069"/>
<comment type="caution">
    <text evidence="1">The sequence shown here is derived from an EMBL/GenBank/DDBJ whole genome shotgun (WGS) entry which is preliminary data.</text>
</comment>
<reference evidence="1" key="1">
    <citation type="submission" date="2020-03" db="EMBL/GenBank/DDBJ databases">
        <authorList>
            <person name="He L."/>
        </authorList>
    </citation>
    <scope>NUCLEOTIDE SEQUENCE</scope>
    <source>
        <strain evidence="1">CkLH20</strain>
    </source>
</reference>
<evidence type="ECO:0000313" key="2">
    <source>
        <dbReference type="Proteomes" id="UP000781932"/>
    </source>
</evidence>
<proteinExistence type="predicted"/>
<dbReference type="Proteomes" id="UP000781932">
    <property type="component" value="Unassembled WGS sequence"/>
</dbReference>
<dbReference type="EMBL" id="JAATWM020000084">
    <property type="protein sequence ID" value="KAF9869240.1"/>
    <property type="molecule type" value="Genomic_DNA"/>
</dbReference>
<sequence length="431" mass="50658">MHRRYNPDRWAAFRREKRSEYKRRRSAWYDWRGLWRHRDKETFPATFVAQTESGTQYFTILPHRDLIIIRREDKMPPIDYLIEQLLPFSNQKFGYEGVAHIAVEFDPSWSADEVEQCRAIPWYSRNYRVNNYQRWDCYSALAKAVRPRALGNGLTRVWVVDYRLRRKIPIATAEATENARTQSPDDEGLVFEGQGCKYFAMPNSMVDSYCCYDAIEGPTSNNVFDFVRAIERLACQFELDDWPWFQNVQSRNVGVFNPRRRRENTRSVKRHELEGKLLPLYDVSAWDPKQLPNFPPTARAFLELDHENVSRLLKSLRPDAETRPEWGQMDWMQALLATLVSGTPLHDLWLERKSDEKVSGPAVASDSDQAQKDQASGGYFSFWAAPVEISFPDLVTWTFMVFLEGMLLQCWIRCRHRARGDEMTNWVECIP</sequence>
<reference evidence="1" key="2">
    <citation type="submission" date="2020-11" db="EMBL/GenBank/DDBJ databases">
        <title>Whole genome sequencing of Colletotrichum sp.</title>
        <authorList>
            <person name="Li H."/>
        </authorList>
    </citation>
    <scope>NUCLEOTIDE SEQUENCE</scope>
    <source>
        <strain evidence="1">CkLH20</strain>
    </source>
</reference>